<proteinExistence type="predicted"/>
<gene>
    <name evidence="1" type="ORF">DI598_15870</name>
</gene>
<organism evidence="1 2">
    <name type="scientific">Pseudopedobacter saltans</name>
    <dbReference type="NCBI Taxonomy" id="151895"/>
    <lineage>
        <taxon>Bacteria</taxon>
        <taxon>Pseudomonadati</taxon>
        <taxon>Bacteroidota</taxon>
        <taxon>Sphingobacteriia</taxon>
        <taxon>Sphingobacteriales</taxon>
        <taxon>Sphingobacteriaceae</taxon>
        <taxon>Pseudopedobacter</taxon>
    </lineage>
</organism>
<sequence length="409" mass="47373">ELQTAILSSLLSQKTKQSFNTYKDIVANDPPVVVNSNNYSNVVKSNSDLGNIYDVETIHSYDEIMGGLYDSLQLTKTIYPELLPLINLDDYKWKVMELTTKLLDSNQINSSDYKVYFPKFLLEGKQALKKELAMERKSVIDAASHSENMYDEFVPKVNDRSNQELSTYAQLLLPFYDSNEKVRDFFKQLLQSSNKSIQLETYIMLLKSGKKVDDTLTNYFAENDNYRFKLYEELDKLDKLDKFPSKFNTHLLLAKSELLSMDNNYNGKPDSIVYIGEQNTSVKDKSGFVYFFKYKLKKDDFRWKIASAGLTPVNPKQYRFSDEDNTKDKGKVKARGKINGVMLRYHAYLPKNFNVYAYSLTGYSNNSIKSDEDLAEQLDKVLTRLQIEKQKSGEFFYMNTNDYSYGLGF</sequence>
<evidence type="ECO:0000313" key="2">
    <source>
        <dbReference type="Proteomes" id="UP000249645"/>
    </source>
</evidence>
<reference evidence="1 2" key="1">
    <citation type="submission" date="2017-11" db="EMBL/GenBank/DDBJ databases">
        <title>Infants hospitalized years apart are colonized by the same room-sourced microbial strains.</title>
        <authorList>
            <person name="Brooks B."/>
            <person name="Olm M.R."/>
            <person name="Firek B.A."/>
            <person name="Baker R."/>
            <person name="Thomas B.C."/>
            <person name="Morowitz M.J."/>
            <person name="Banfield J.F."/>
        </authorList>
    </citation>
    <scope>NUCLEOTIDE SEQUENCE [LARGE SCALE GENOMIC DNA]</scope>
    <source>
        <strain evidence="1">S2_009_000_R2_76</strain>
    </source>
</reference>
<comment type="caution">
    <text evidence="1">The sequence shown here is derived from an EMBL/GenBank/DDBJ whole genome shotgun (WGS) entry which is preliminary data.</text>
</comment>
<accession>A0A2W5GCP5</accession>
<name>A0A2W5GCP5_9SPHI</name>
<evidence type="ECO:0000313" key="1">
    <source>
        <dbReference type="EMBL" id="PZP43366.1"/>
    </source>
</evidence>
<dbReference type="EMBL" id="QFOI01000376">
    <property type="protein sequence ID" value="PZP43366.1"/>
    <property type="molecule type" value="Genomic_DNA"/>
</dbReference>
<feature type="non-terminal residue" evidence="1">
    <location>
        <position position="1"/>
    </location>
</feature>
<dbReference type="Proteomes" id="UP000249645">
    <property type="component" value="Unassembled WGS sequence"/>
</dbReference>
<dbReference type="AlphaFoldDB" id="A0A2W5GCP5"/>
<protein>
    <submittedName>
        <fullName evidence="1">Uncharacterized protein</fullName>
    </submittedName>
</protein>